<evidence type="ECO:0000313" key="2">
    <source>
        <dbReference type="EMBL" id="MBL1077907.1"/>
    </source>
</evidence>
<comment type="caution">
    <text evidence="2">The sequence shown here is derived from an EMBL/GenBank/DDBJ whole genome shotgun (WGS) entry which is preliminary data.</text>
</comment>
<name>A0ABS1MB76_9NOCA</name>
<keyword evidence="3" id="KW-1185">Reference proteome</keyword>
<gene>
    <name evidence="2" type="ORF">JK358_26225</name>
</gene>
<dbReference type="RefSeq" id="WP_201952044.1">
    <property type="nucleotide sequence ID" value="NZ_JAERRJ010000010.1"/>
</dbReference>
<reference evidence="2 3" key="1">
    <citation type="submission" date="2021-01" db="EMBL/GenBank/DDBJ databases">
        <title>WGS of actinomycetes isolated from Thailand.</title>
        <authorList>
            <person name="Thawai C."/>
        </authorList>
    </citation>
    <scope>NUCLEOTIDE SEQUENCE [LARGE SCALE GENOMIC DNA]</scope>
    <source>
        <strain evidence="2 3">LPG 2</strain>
    </source>
</reference>
<evidence type="ECO:0000313" key="3">
    <source>
        <dbReference type="Proteomes" id="UP000602198"/>
    </source>
</evidence>
<accession>A0ABS1MB76</accession>
<feature type="region of interest" description="Disordered" evidence="1">
    <location>
        <begin position="1"/>
        <end position="33"/>
    </location>
</feature>
<sequence length="210" mass="23289">MTEPTPARVAPAAARAAAGPADTRPREPVPPDRSNVLRRLRLPLALGLGIALGVTAALIRDYRPTVEHVPAESPLMSYSICGEELTPDPAIDPSVELFSTAFGTPIRDRRVELRSQRHPAHGPIVWAELVASTSDLDRVWLDWSYHRDAEDHQLWQDCAQPITMGRATPALKVFDDRGRTRWFRACGQVPPQDRGARPSGTFCTEWGRPF</sequence>
<dbReference type="EMBL" id="JAERRJ010000010">
    <property type="protein sequence ID" value="MBL1077907.1"/>
    <property type="molecule type" value="Genomic_DNA"/>
</dbReference>
<protein>
    <submittedName>
        <fullName evidence="2">Uncharacterized protein</fullName>
    </submittedName>
</protein>
<dbReference type="Proteomes" id="UP000602198">
    <property type="component" value="Unassembled WGS sequence"/>
</dbReference>
<proteinExistence type="predicted"/>
<organism evidence="2 3">
    <name type="scientific">Nocardia acididurans</name>
    <dbReference type="NCBI Taxonomy" id="2802282"/>
    <lineage>
        <taxon>Bacteria</taxon>
        <taxon>Bacillati</taxon>
        <taxon>Actinomycetota</taxon>
        <taxon>Actinomycetes</taxon>
        <taxon>Mycobacteriales</taxon>
        <taxon>Nocardiaceae</taxon>
        <taxon>Nocardia</taxon>
    </lineage>
</organism>
<feature type="compositionally biased region" description="Low complexity" evidence="1">
    <location>
        <begin position="1"/>
        <end position="22"/>
    </location>
</feature>
<evidence type="ECO:0000256" key="1">
    <source>
        <dbReference type="SAM" id="MobiDB-lite"/>
    </source>
</evidence>